<gene>
    <name evidence="2" type="ORF">BN946_scf184392.g2</name>
</gene>
<dbReference type="EMBL" id="CCBP010000167">
    <property type="protein sequence ID" value="CDO74391.1"/>
    <property type="molecule type" value="Genomic_DNA"/>
</dbReference>
<protein>
    <submittedName>
        <fullName evidence="2">Uncharacterized protein</fullName>
    </submittedName>
</protein>
<keyword evidence="1" id="KW-1133">Transmembrane helix</keyword>
<evidence type="ECO:0000256" key="1">
    <source>
        <dbReference type="SAM" id="Phobius"/>
    </source>
</evidence>
<feature type="transmembrane region" description="Helical" evidence="1">
    <location>
        <begin position="61"/>
        <end position="84"/>
    </location>
</feature>
<dbReference type="AlphaFoldDB" id="A0A060SJP8"/>
<dbReference type="OMA" id="YGCHIAF"/>
<dbReference type="Proteomes" id="UP000029665">
    <property type="component" value="Unassembled WGS sequence"/>
</dbReference>
<dbReference type="HOGENOM" id="CLU_083659_2_0_1"/>
<name>A0A060SJP8_PYCCI</name>
<evidence type="ECO:0000313" key="3">
    <source>
        <dbReference type="Proteomes" id="UP000029665"/>
    </source>
</evidence>
<dbReference type="STRING" id="5643.A0A060SJP8"/>
<evidence type="ECO:0000313" key="2">
    <source>
        <dbReference type="EMBL" id="CDO74391.1"/>
    </source>
</evidence>
<feature type="transmembrane region" description="Helical" evidence="1">
    <location>
        <begin position="153"/>
        <end position="174"/>
    </location>
</feature>
<feature type="transmembrane region" description="Helical" evidence="1">
    <location>
        <begin position="91"/>
        <end position="113"/>
    </location>
</feature>
<organism evidence="2 3">
    <name type="scientific">Pycnoporus cinnabarinus</name>
    <name type="common">Cinnabar-red polypore</name>
    <name type="synonym">Trametes cinnabarina</name>
    <dbReference type="NCBI Taxonomy" id="5643"/>
    <lineage>
        <taxon>Eukaryota</taxon>
        <taxon>Fungi</taxon>
        <taxon>Dikarya</taxon>
        <taxon>Basidiomycota</taxon>
        <taxon>Agaricomycotina</taxon>
        <taxon>Agaricomycetes</taxon>
        <taxon>Polyporales</taxon>
        <taxon>Polyporaceae</taxon>
        <taxon>Trametes</taxon>
    </lineage>
</organism>
<sequence length="226" mass="24087">MGYVRSRKFCCCLPVRFGVFCESLLGIAIGGLFAVVGWITVHQILQGSVSPPYSSGEETAVWALAVISTLISLISLLGLVGSLFKILPLVGLYAGAIAAATAVDIAVGIYVIFQLYHGEGASDVNKCVANAGDGVNADFAHWACSGSFKVGRVIVVVLYVLFWLVTIYGCHIAFQYVGQLREERDEPAPPASDFEKNSQVQNINVVAAPASQYPFSTAPNAMGTRY</sequence>
<feature type="transmembrane region" description="Helical" evidence="1">
    <location>
        <begin position="20"/>
        <end position="41"/>
    </location>
</feature>
<comment type="caution">
    <text evidence="2">The sequence shown here is derived from an EMBL/GenBank/DDBJ whole genome shotgun (WGS) entry which is preliminary data.</text>
</comment>
<keyword evidence="1" id="KW-0472">Membrane</keyword>
<proteinExistence type="predicted"/>
<keyword evidence="3" id="KW-1185">Reference proteome</keyword>
<keyword evidence="1" id="KW-0812">Transmembrane</keyword>
<dbReference type="OrthoDB" id="3239304at2759"/>
<reference evidence="2" key="1">
    <citation type="submission" date="2014-01" db="EMBL/GenBank/DDBJ databases">
        <title>The genome of the white-rot fungus Pycnoporus cinnabarinus: a basidiomycete model with a versatile arsenal for lignocellulosic biomass breakdown.</title>
        <authorList>
            <person name="Levasseur A."/>
            <person name="Lomascolo A."/>
            <person name="Ruiz-Duenas F.J."/>
            <person name="Uzan E."/>
            <person name="Piumi F."/>
            <person name="Kues U."/>
            <person name="Ram A.F.J."/>
            <person name="Murat C."/>
            <person name="Haon M."/>
            <person name="Benoit I."/>
            <person name="Arfi Y."/>
            <person name="Chevret D."/>
            <person name="Drula E."/>
            <person name="Kwon M.J."/>
            <person name="Gouret P."/>
            <person name="Lesage-Meessen L."/>
            <person name="Lombard V."/>
            <person name="Mariette J."/>
            <person name="Noirot C."/>
            <person name="Park J."/>
            <person name="Patyshakuliyeva A."/>
            <person name="Wieneger R.A.B."/>
            <person name="Wosten H.A.B."/>
            <person name="Martin F."/>
            <person name="Coutinho P.M."/>
            <person name="de Vries R."/>
            <person name="Martinez A.T."/>
            <person name="Klopp C."/>
            <person name="Pontarotti P."/>
            <person name="Henrissat B."/>
            <person name="Record E."/>
        </authorList>
    </citation>
    <scope>NUCLEOTIDE SEQUENCE [LARGE SCALE GENOMIC DNA]</scope>
    <source>
        <strain evidence="2">BRFM137</strain>
    </source>
</reference>
<accession>A0A060SJP8</accession>